<accession>A0A6J7KMQ4</accession>
<comment type="similarity">
    <text evidence="1">Belongs to the 4-hydroxybenzoyl-CoA thioesterase family.</text>
</comment>
<dbReference type="PANTHER" id="PTHR31793">
    <property type="entry name" value="4-HYDROXYBENZOYL-COA THIOESTERASE FAMILY MEMBER"/>
    <property type="match status" value="1"/>
</dbReference>
<evidence type="ECO:0000256" key="1">
    <source>
        <dbReference type="ARBA" id="ARBA00005953"/>
    </source>
</evidence>
<keyword evidence="2" id="KW-0378">Hydrolase</keyword>
<dbReference type="PIRSF" id="PIRSF003230">
    <property type="entry name" value="YbgC"/>
    <property type="match status" value="1"/>
</dbReference>
<reference evidence="3" key="1">
    <citation type="submission" date="2020-05" db="EMBL/GenBank/DDBJ databases">
        <authorList>
            <person name="Chiriac C."/>
            <person name="Salcher M."/>
            <person name="Ghai R."/>
            <person name="Kavagutti S V."/>
        </authorList>
    </citation>
    <scope>NUCLEOTIDE SEQUENCE</scope>
</reference>
<organism evidence="3">
    <name type="scientific">freshwater metagenome</name>
    <dbReference type="NCBI Taxonomy" id="449393"/>
    <lineage>
        <taxon>unclassified sequences</taxon>
        <taxon>metagenomes</taxon>
        <taxon>ecological metagenomes</taxon>
    </lineage>
</organism>
<gene>
    <name evidence="3" type="ORF">UFOPK3733_02235</name>
</gene>
<evidence type="ECO:0000313" key="3">
    <source>
        <dbReference type="EMBL" id="CAB4957260.1"/>
    </source>
</evidence>
<proteinExistence type="inferred from homology"/>
<dbReference type="AlphaFoldDB" id="A0A6J7KMQ4"/>
<name>A0A6J7KMQ4_9ZZZZ</name>
<dbReference type="PANTHER" id="PTHR31793:SF27">
    <property type="entry name" value="NOVEL THIOESTERASE SUPERFAMILY DOMAIN AND SAPOSIN A-TYPE DOMAIN CONTAINING PROTEIN (0610012H03RIK)"/>
    <property type="match status" value="1"/>
</dbReference>
<dbReference type="GO" id="GO:0047617">
    <property type="term" value="F:fatty acyl-CoA hydrolase activity"/>
    <property type="evidence" value="ECO:0007669"/>
    <property type="project" value="TreeGrafter"/>
</dbReference>
<dbReference type="Gene3D" id="3.10.129.10">
    <property type="entry name" value="Hotdog Thioesterase"/>
    <property type="match status" value="1"/>
</dbReference>
<sequence>MRVDLDISIDPNDYSFSHDIRVRFAETDAMGVMHHSSYVAFLEESRVEYLRSLGRPYGELRAEGFEFAVLELFAQYRASARFDDLVTVHTVVRSMRGASFQMDYLLMIDDQICALASTVHGVVDRNGRATRAPAWLKELLTGIPS</sequence>
<dbReference type="NCBIfam" id="TIGR00051">
    <property type="entry name" value="YbgC/FadM family acyl-CoA thioesterase"/>
    <property type="match status" value="1"/>
</dbReference>
<protein>
    <submittedName>
        <fullName evidence="3">Unannotated protein</fullName>
    </submittedName>
</protein>
<dbReference type="CDD" id="cd00586">
    <property type="entry name" value="4HBT"/>
    <property type="match status" value="1"/>
</dbReference>
<evidence type="ECO:0000256" key="2">
    <source>
        <dbReference type="ARBA" id="ARBA00022801"/>
    </source>
</evidence>
<dbReference type="Pfam" id="PF13279">
    <property type="entry name" value="4HBT_2"/>
    <property type="match status" value="1"/>
</dbReference>
<dbReference type="InterPro" id="IPR050563">
    <property type="entry name" value="4-hydroxybenzoyl-CoA_TE"/>
</dbReference>
<dbReference type="EMBL" id="CAFBNC010000183">
    <property type="protein sequence ID" value="CAB4957260.1"/>
    <property type="molecule type" value="Genomic_DNA"/>
</dbReference>
<dbReference type="InterPro" id="IPR006684">
    <property type="entry name" value="YbgC/YbaW"/>
</dbReference>
<dbReference type="SUPFAM" id="SSF54637">
    <property type="entry name" value="Thioesterase/thiol ester dehydrase-isomerase"/>
    <property type="match status" value="1"/>
</dbReference>
<dbReference type="InterPro" id="IPR029069">
    <property type="entry name" value="HotDog_dom_sf"/>
</dbReference>